<evidence type="ECO:0008006" key="3">
    <source>
        <dbReference type="Google" id="ProtNLM"/>
    </source>
</evidence>
<dbReference type="Proteomes" id="UP000094802">
    <property type="component" value="Unassembled WGS sequence"/>
</dbReference>
<organism evidence="1 2">
    <name type="scientific">Vibrio splendidus 12E03</name>
    <dbReference type="NCBI Taxonomy" id="1191305"/>
    <lineage>
        <taxon>Bacteria</taxon>
        <taxon>Pseudomonadati</taxon>
        <taxon>Pseudomonadota</taxon>
        <taxon>Gammaproteobacteria</taxon>
        <taxon>Vibrionales</taxon>
        <taxon>Vibrionaceae</taxon>
        <taxon>Vibrio</taxon>
    </lineage>
</organism>
<comment type="caution">
    <text evidence="1">The sequence shown here is derived from an EMBL/GenBank/DDBJ whole genome shotgun (WGS) entry which is preliminary data.</text>
</comment>
<dbReference type="RefSeq" id="WP_019825402.1">
    <property type="nucleotide sequence ID" value="NZ_AJZD02000240.1"/>
</dbReference>
<dbReference type="EMBL" id="AJZD02000240">
    <property type="protein sequence ID" value="OEF91083.1"/>
    <property type="molecule type" value="Genomic_DNA"/>
</dbReference>
<protein>
    <recommendedName>
        <fullName evidence="3">DUF2971 domain-containing protein</fullName>
    </recommendedName>
</protein>
<evidence type="ECO:0000313" key="2">
    <source>
        <dbReference type="Proteomes" id="UP000094802"/>
    </source>
</evidence>
<evidence type="ECO:0000313" key="1">
    <source>
        <dbReference type="EMBL" id="OEF91083.1"/>
    </source>
</evidence>
<accession>A0A1E5FMH8</accession>
<dbReference type="AlphaFoldDB" id="A0A1E5FMH8"/>
<proteinExistence type="predicted"/>
<dbReference type="OrthoDB" id="7852032at2"/>
<name>A0A1E5FMH8_VIBSP</name>
<sequence length="253" mass="29595">MQPLKLDINDESVADSTKIYRYFSFEAFVNLVEMKKLTFAKVTTWEDPWENILSNYELDIGGKVSSTQYSADQFFFGQCWTLKQESDAMWRIYSPNKSGVKVASTVGKLRKLTGVRRVGVSMVRYYRDIDELMNMVQQDYSRGFTTRYKRVDFSHEEEIRILVHPNDSTDEDFHDNTHVNLDIPITDFLDQVQIDPRAPAWVESMVTSYCDRMLKSTNVVKSELYTKNFKGKFVRKYELSEKSISWEDLANKA</sequence>
<reference evidence="1 2" key="1">
    <citation type="journal article" date="2012" name="Science">
        <title>Ecological populations of bacteria act as socially cohesive units of antibiotic production and resistance.</title>
        <authorList>
            <person name="Cordero O.X."/>
            <person name="Wildschutte H."/>
            <person name="Kirkup B."/>
            <person name="Proehl S."/>
            <person name="Ngo L."/>
            <person name="Hussain F."/>
            <person name="Le Roux F."/>
            <person name="Mincer T."/>
            <person name="Polz M.F."/>
        </authorList>
    </citation>
    <scope>NUCLEOTIDE SEQUENCE [LARGE SCALE GENOMIC DNA]</scope>
    <source>
        <strain evidence="1 2">12E03</strain>
    </source>
</reference>
<gene>
    <name evidence="1" type="ORF">A142_00985</name>
</gene>